<dbReference type="InParanoid" id="A0A2K1WUC8"/>
<name>A0A2K1WUC8_POPTR</name>
<reference evidence="2 3" key="1">
    <citation type="journal article" date="2006" name="Science">
        <title>The genome of black cottonwood, Populus trichocarpa (Torr. &amp; Gray).</title>
        <authorList>
            <person name="Tuskan G.A."/>
            <person name="Difazio S."/>
            <person name="Jansson S."/>
            <person name="Bohlmann J."/>
            <person name="Grigoriev I."/>
            <person name="Hellsten U."/>
            <person name="Putnam N."/>
            <person name="Ralph S."/>
            <person name="Rombauts S."/>
            <person name="Salamov A."/>
            <person name="Schein J."/>
            <person name="Sterck L."/>
            <person name="Aerts A."/>
            <person name="Bhalerao R.R."/>
            <person name="Bhalerao R.P."/>
            <person name="Blaudez D."/>
            <person name="Boerjan W."/>
            <person name="Brun A."/>
            <person name="Brunner A."/>
            <person name="Busov V."/>
            <person name="Campbell M."/>
            <person name="Carlson J."/>
            <person name="Chalot M."/>
            <person name="Chapman J."/>
            <person name="Chen G.L."/>
            <person name="Cooper D."/>
            <person name="Coutinho P.M."/>
            <person name="Couturier J."/>
            <person name="Covert S."/>
            <person name="Cronk Q."/>
            <person name="Cunningham R."/>
            <person name="Davis J."/>
            <person name="Degroeve S."/>
            <person name="Dejardin A."/>
            <person name="Depamphilis C."/>
            <person name="Detter J."/>
            <person name="Dirks B."/>
            <person name="Dubchak I."/>
            <person name="Duplessis S."/>
            <person name="Ehlting J."/>
            <person name="Ellis B."/>
            <person name="Gendler K."/>
            <person name="Goodstein D."/>
            <person name="Gribskov M."/>
            <person name="Grimwood J."/>
            <person name="Groover A."/>
            <person name="Gunter L."/>
            <person name="Hamberger B."/>
            <person name="Heinze B."/>
            <person name="Helariutta Y."/>
            <person name="Henrissat B."/>
            <person name="Holligan D."/>
            <person name="Holt R."/>
            <person name="Huang W."/>
            <person name="Islam-Faridi N."/>
            <person name="Jones S."/>
            <person name="Jones-Rhoades M."/>
            <person name="Jorgensen R."/>
            <person name="Joshi C."/>
            <person name="Kangasjarvi J."/>
            <person name="Karlsson J."/>
            <person name="Kelleher C."/>
            <person name="Kirkpatrick R."/>
            <person name="Kirst M."/>
            <person name="Kohler A."/>
            <person name="Kalluri U."/>
            <person name="Larimer F."/>
            <person name="Leebens-Mack J."/>
            <person name="Leple J.C."/>
            <person name="Locascio P."/>
            <person name="Lou Y."/>
            <person name="Lucas S."/>
            <person name="Martin F."/>
            <person name="Montanini B."/>
            <person name="Napoli C."/>
            <person name="Nelson D.R."/>
            <person name="Nelson C."/>
            <person name="Nieminen K."/>
            <person name="Nilsson O."/>
            <person name="Pereda V."/>
            <person name="Peter G."/>
            <person name="Philippe R."/>
            <person name="Pilate G."/>
            <person name="Poliakov A."/>
            <person name="Razumovskaya J."/>
            <person name="Richardson P."/>
            <person name="Rinaldi C."/>
            <person name="Ritland K."/>
            <person name="Rouze P."/>
            <person name="Ryaboy D."/>
            <person name="Schmutz J."/>
            <person name="Schrader J."/>
            <person name="Segerman B."/>
            <person name="Shin H."/>
            <person name="Siddiqui A."/>
            <person name="Sterky F."/>
            <person name="Terry A."/>
            <person name="Tsai C.J."/>
            <person name="Uberbacher E."/>
            <person name="Unneberg P."/>
            <person name="Vahala J."/>
            <person name="Wall K."/>
            <person name="Wessler S."/>
            <person name="Yang G."/>
            <person name="Yin T."/>
            <person name="Douglas C."/>
            <person name="Marra M."/>
            <person name="Sandberg G."/>
            <person name="Van de Peer Y."/>
            <person name="Rokhsar D."/>
        </authorList>
    </citation>
    <scope>NUCLEOTIDE SEQUENCE [LARGE SCALE GENOMIC DNA]</scope>
    <source>
        <strain evidence="3">cv. Nisqually</strain>
    </source>
</reference>
<feature type="region of interest" description="Disordered" evidence="1">
    <location>
        <begin position="1"/>
        <end position="127"/>
    </location>
</feature>
<dbReference type="AlphaFoldDB" id="A0A2K1WUC8"/>
<evidence type="ECO:0000256" key="1">
    <source>
        <dbReference type="SAM" id="MobiDB-lite"/>
    </source>
</evidence>
<dbReference type="Proteomes" id="UP000006729">
    <property type="component" value="Chromosome 18"/>
</dbReference>
<gene>
    <name evidence="2" type="ORF">POPTR_018G017700</name>
</gene>
<proteinExistence type="predicted"/>
<protein>
    <submittedName>
        <fullName evidence="2">Uncharacterized protein</fullName>
    </submittedName>
</protein>
<evidence type="ECO:0000313" key="3">
    <source>
        <dbReference type="Proteomes" id="UP000006729"/>
    </source>
</evidence>
<organism evidence="2 3">
    <name type="scientific">Populus trichocarpa</name>
    <name type="common">Western balsam poplar</name>
    <name type="synonym">Populus balsamifera subsp. trichocarpa</name>
    <dbReference type="NCBI Taxonomy" id="3694"/>
    <lineage>
        <taxon>Eukaryota</taxon>
        <taxon>Viridiplantae</taxon>
        <taxon>Streptophyta</taxon>
        <taxon>Embryophyta</taxon>
        <taxon>Tracheophyta</taxon>
        <taxon>Spermatophyta</taxon>
        <taxon>Magnoliopsida</taxon>
        <taxon>eudicotyledons</taxon>
        <taxon>Gunneridae</taxon>
        <taxon>Pentapetalae</taxon>
        <taxon>rosids</taxon>
        <taxon>fabids</taxon>
        <taxon>Malpighiales</taxon>
        <taxon>Salicaceae</taxon>
        <taxon>Saliceae</taxon>
        <taxon>Populus</taxon>
    </lineage>
</organism>
<accession>A0A2K1WUC8</accession>
<feature type="compositionally biased region" description="Polar residues" evidence="1">
    <location>
        <begin position="73"/>
        <end position="116"/>
    </location>
</feature>
<sequence length="155" mass="17141">MQTPNPKQTLLGPATEGPKPQPYWVWPGTQPPTLLAHDSKGPTPKRPWVRTGIQPLTPLDREVPTPKPIWIGPQTQLPWVRSPNPTQNPFRSGHGRTQNQTSLDTDNDPTSTQPNWGPNKERPIPNPFVFEIIPKPNLCGACTALPSREADPSTT</sequence>
<keyword evidence="3" id="KW-1185">Reference proteome</keyword>
<dbReference type="EMBL" id="CM009307">
    <property type="protein sequence ID" value="PNS92143.1"/>
    <property type="molecule type" value="Genomic_DNA"/>
</dbReference>
<evidence type="ECO:0000313" key="2">
    <source>
        <dbReference type="EMBL" id="PNS92143.1"/>
    </source>
</evidence>